<dbReference type="GO" id="GO:0005739">
    <property type="term" value="C:mitochondrion"/>
    <property type="evidence" value="ECO:0007669"/>
    <property type="project" value="TreeGrafter"/>
</dbReference>
<protein>
    <submittedName>
        <fullName evidence="8">FAD/NAD(P)-binding domain-containing protein</fullName>
    </submittedName>
</protein>
<comment type="similarity">
    <text evidence="1">Belongs to the NADH dehydrogenase family.</text>
</comment>
<comment type="caution">
    <text evidence="8">The sequence shown here is derived from an EMBL/GenBank/DDBJ whole genome shotgun (WGS) entry which is preliminary data.</text>
</comment>
<dbReference type="Pfam" id="PF22366">
    <property type="entry name" value="NDH2_C"/>
    <property type="match status" value="1"/>
</dbReference>
<evidence type="ECO:0000259" key="7">
    <source>
        <dbReference type="Pfam" id="PF22366"/>
    </source>
</evidence>
<organism evidence="8 9">
    <name type="scientific">Absidia repens</name>
    <dbReference type="NCBI Taxonomy" id="90262"/>
    <lineage>
        <taxon>Eukaryota</taxon>
        <taxon>Fungi</taxon>
        <taxon>Fungi incertae sedis</taxon>
        <taxon>Mucoromycota</taxon>
        <taxon>Mucoromycotina</taxon>
        <taxon>Mucoromycetes</taxon>
        <taxon>Mucorales</taxon>
        <taxon>Cunninghamellaceae</taxon>
        <taxon>Absidia</taxon>
    </lineage>
</organism>
<dbReference type="EMBL" id="MCGE01000002">
    <property type="protein sequence ID" value="ORZ24683.1"/>
    <property type="molecule type" value="Genomic_DNA"/>
</dbReference>
<dbReference type="InterPro" id="IPR023753">
    <property type="entry name" value="FAD/NAD-binding_dom"/>
</dbReference>
<accession>A0A1X2IZE8</accession>
<keyword evidence="5" id="KW-0520">NAD</keyword>
<feature type="domain" description="FAD/NAD(P)-binding" evidence="6">
    <location>
        <begin position="44"/>
        <end position="372"/>
    </location>
</feature>
<keyword evidence="9" id="KW-1185">Reference proteome</keyword>
<evidence type="ECO:0000256" key="4">
    <source>
        <dbReference type="ARBA" id="ARBA00023002"/>
    </source>
</evidence>
<dbReference type="Proteomes" id="UP000193560">
    <property type="component" value="Unassembled WGS sequence"/>
</dbReference>
<dbReference type="SUPFAM" id="SSF51905">
    <property type="entry name" value="FAD/NAD(P)-binding domain"/>
    <property type="match status" value="2"/>
</dbReference>
<dbReference type="GO" id="GO:0003954">
    <property type="term" value="F:NADH dehydrogenase activity"/>
    <property type="evidence" value="ECO:0007669"/>
    <property type="project" value="InterPro"/>
</dbReference>
<keyword evidence="2" id="KW-0285">Flavoprotein</keyword>
<dbReference type="PANTHER" id="PTHR43706:SF13">
    <property type="entry name" value="NADH DEHYDROGENASE-RELATED"/>
    <property type="match status" value="1"/>
</dbReference>
<evidence type="ECO:0000256" key="3">
    <source>
        <dbReference type="ARBA" id="ARBA00022827"/>
    </source>
</evidence>
<keyword evidence="3" id="KW-0274">FAD</keyword>
<sequence length="464" mass="52321">MLKSLQVAIRSPPLRTNTLLFSQGRSLAHMAKSKTRTLGKSQGRVIILGSGWAGYQLFRKLNKNDYDVTVVSPRNYFVFTPLLASTAVGTLEFRGIVEPIRGYSKDVDYHQAWVDGIDLKRQVIRCSSNMDDNNGQEFELDYDKLVISVGAYSNTFNTPGVKEHGIFLKDISDAKKIRSRVLECFEYAAQPGVSDAEKAAKLSFTVVGGGPTGVEFSSELYDFISEDLSRLYPQLMDHTRMTVYDVGPSILNSFDSKLSDYATKKFNRRGIQIKTGHHVERVEKDYLVIKEEGKVPYGMLVWSTGLMQNPLVESLQDVAKDERSHRILTNDKLQVLDNQDREPYPNVYALGDCATILDHDLPATAQVANQKAIYLSKVLNNQIKGKVTDEGFNFKNMGSMAYIGKWRAVVDMSAVHEKATEGGFLAWLFWRSAYLSMSVSTRNKMLIPMYWFLTYVTGRDVSRI</sequence>
<evidence type="ECO:0000259" key="6">
    <source>
        <dbReference type="Pfam" id="PF07992"/>
    </source>
</evidence>
<keyword evidence="4" id="KW-0560">Oxidoreductase</keyword>
<name>A0A1X2IZE8_9FUNG</name>
<dbReference type="STRING" id="90262.A0A1X2IZE8"/>
<dbReference type="OrthoDB" id="3244603at2759"/>
<evidence type="ECO:0000256" key="2">
    <source>
        <dbReference type="ARBA" id="ARBA00022630"/>
    </source>
</evidence>
<feature type="domain" description="External alternative NADH-ubiquinone oxidoreductase-like C-terminal" evidence="7">
    <location>
        <begin position="397"/>
        <end position="460"/>
    </location>
</feature>
<gene>
    <name evidence="8" type="ORF">BCR42DRAFT_486920</name>
</gene>
<evidence type="ECO:0000256" key="5">
    <source>
        <dbReference type="ARBA" id="ARBA00023027"/>
    </source>
</evidence>
<dbReference type="AlphaFoldDB" id="A0A1X2IZE8"/>
<dbReference type="PANTHER" id="PTHR43706">
    <property type="entry name" value="NADH DEHYDROGENASE"/>
    <property type="match status" value="1"/>
</dbReference>
<dbReference type="Pfam" id="PF07992">
    <property type="entry name" value="Pyr_redox_2"/>
    <property type="match status" value="1"/>
</dbReference>
<evidence type="ECO:0000256" key="1">
    <source>
        <dbReference type="ARBA" id="ARBA00005272"/>
    </source>
</evidence>
<evidence type="ECO:0000313" key="8">
    <source>
        <dbReference type="EMBL" id="ORZ24683.1"/>
    </source>
</evidence>
<reference evidence="8 9" key="1">
    <citation type="submission" date="2016-07" db="EMBL/GenBank/DDBJ databases">
        <title>Pervasive Adenine N6-methylation of Active Genes in Fungi.</title>
        <authorList>
            <consortium name="DOE Joint Genome Institute"/>
            <person name="Mondo S.J."/>
            <person name="Dannebaum R.O."/>
            <person name="Kuo R.C."/>
            <person name="Labutti K."/>
            <person name="Haridas S."/>
            <person name="Kuo A."/>
            <person name="Salamov A."/>
            <person name="Ahrendt S.R."/>
            <person name="Lipzen A."/>
            <person name="Sullivan W."/>
            <person name="Andreopoulos W.B."/>
            <person name="Clum A."/>
            <person name="Lindquist E."/>
            <person name="Daum C."/>
            <person name="Ramamoorthy G.K."/>
            <person name="Gryganskyi A."/>
            <person name="Culley D."/>
            <person name="Magnuson J.K."/>
            <person name="James T.Y."/>
            <person name="O'Malley M.A."/>
            <person name="Stajich J.E."/>
            <person name="Spatafora J.W."/>
            <person name="Visel A."/>
            <person name="Grigoriev I.V."/>
        </authorList>
    </citation>
    <scope>NUCLEOTIDE SEQUENCE [LARGE SCALE GENOMIC DNA]</scope>
    <source>
        <strain evidence="8 9">NRRL 1336</strain>
    </source>
</reference>
<dbReference type="Gene3D" id="3.50.50.100">
    <property type="match status" value="1"/>
</dbReference>
<dbReference type="InterPro" id="IPR054585">
    <property type="entry name" value="NDH2-like_C"/>
</dbReference>
<dbReference type="InterPro" id="IPR045024">
    <property type="entry name" value="NDH-2"/>
</dbReference>
<proteinExistence type="inferred from homology"/>
<dbReference type="PRINTS" id="PR00368">
    <property type="entry name" value="FADPNR"/>
</dbReference>
<evidence type="ECO:0000313" key="9">
    <source>
        <dbReference type="Proteomes" id="UP000193560"/>
    </source>
</evidence>
<dbReference type="InterPro" id="IPR036188">
    <property type="entry name" value="FAD/NAD-bd_sf"/>
</dbReference>